<evidence type="ECO:0000313" key="1">
    <source>
        <dbReference type="EMBL" id="PPB02427.1"/>
    </source>
</evidence>
<accession>A0AAP8QDV8</accession>
<protein>
    <submittedName>
        <fullName evidence="1">Uncharacterized protein</fullName>
    </submittedName>
</protein>
<dbReference type="AlphaFoldDB" id="A0AAP8QDV8"/>
<evidence type="ECO:0000313" key="2">
    <source>
        <dbReference type="Proteomes" id="UP000239759"/>
    </source>
</evidence>
<proteinExistence type="predicted"/>
<sequence>MRMYTLSEISSLLTKASHTKVYSMQRIWSWCQNEGLRYETIPKAVRGVAYKPIWIREDELKRFLQVKGLDYETIFAD</sequence>
<dbReference type="EMBL" id="PRKQ01000012">
    <property type="protein sequence ID" value="PPB02427.1"/>
    <property type="molecule type" value="Genomic_DNA"/>
</dbReference>
<name>A0AAP8QDV8_BRELA</name>
<gene>
    <name evidence="1" type="ORF">C4A77_11900</name>
</gene>
<dbReference type="RefSeq" id="WP_104031938.1">
    <property type="nucleotide sequence ID" value="NZ_CP136163.1"/>
</dbReference>
<dbReference type="Proteomes" id="UP000239759">
    <property type="component" value="Unassembled WGS sequence"/>
</dbReference>
<comment type="caution">
    <text evidence="1">The sequence shown here is derived from an EMBL/GenBank/DDBJ whole genome shotgun (WGS) entry which is preliminary data.</text>
</comment>
<reference evidence="1 2" key="1">
    <citation type="submission" date="2018-02" db="EMBL/GenBank/DDBJ databases">
        <title>Comparative analysis of genomes of three Brevibacillus laterosporus strains producers of potent antimicrobials isolated from silage.</title>
        <authorList>
            <person name="Kojic M."/>
            <person name="Miljkovic M."/>
            <person name="Studholme D."/>
            <person name="Filipic B."/>
        </authorList>
    </citation>
    <scope>NUCLEOTIDE SEQUENCE [LARGE SCALE GENOMIC DNA]</scope>
    <source>
        <strain evidence="1 2">BGSP11</strain>
    </source>
</reference>
<organism evidence="1 2">
    <name type="scientific">Brevibacillus laterosporus</name>
    <name type="common">Bacillus laterosporus</name>
    <dbReference type="NCBI Taxonomy" id="1465"/>
    <lineage>
        <taxon>Bacteria</taxon>
        <taxon>Bacillati</taxon>
        <taxon>Bacillota</taxon>
        <taxon>Bacilli</taxon>
        <taxon>Bacillales</taxon>
        <taxon>Paenibacillaceae</taxon>
        <taxon>Brevibacillus</taxon>
    </lineage>
</organism>